<reference evidence="3" key="1">
    <citation type="submission" date="2019-12" db="EMBL/GenBank/DDBJ databases">
        <title>Novel species isolated from a subtropical stream in China.</title>
        <authorList>
            <person name="Lu H."/>
        </authorList>
    </citation>
    <scope>NUCLEOTIDE SEQUENCE [LARGE SCALE GENOMIC DNA]</scope>
    <source>
        <strain evidence="3">FT93W</strain>
    </source>
</reference>
<dbReference type="PANTHER" id="PTHR30203:SF25">
    <property type="entry name" value="OUTER MEMBRANE PROTEIN-RELATED"/>
    <property type="match status" value="1"/>
</dbReference>
<dbReference type="AlphaFoldDB" id="A0A845I5B4"/>
<name>A0A845I5B4_9BURK</name>
<dbReference type="Gene3D" id="1.20.1600.10">
    <property type="entry name" value="Outer membrane efflux proteins (OEP)"/>
    <property type="match status" value="1"/>
</dbReference>
<dbReference type="Proteomes" id="UP000444316">
    <property type="component" value="Unassembled WGS sequence"/>
</dbReference>
<dbReference type="PANTHER" id="PTHR30203">
    <property type="entry name" value="OUTER MEMBRANE CATION EFFLUX PROTEIN"/>
    <property type="match status" value="1"/>
</dbReference>
<keyword evidence="2" id="KW-0812">Transmembrane</keyword>
<dbReference type="NCBIfam" id="TIGR01845">
    <property type="entry name" value="outer_NodT"/>
    <property type="match status" value="1"/>
</dbReference>
<comment type="similarity">
    <text evidence="1 2">Belongs to the outer membrane factor (OMF) (TC 1.B.17) family.</text>
</comment>
<evidence type="ECO:0000313" key="4">
    <source>
        <dbReference type="Proteomes" id="UP000444316"/>
    </source>
</evidence>
<evidence type="ECO:0000256" key="2">
    <source>
        <dbReference type="RuleBase" id="RU362097"/>
    </source>
</evidence>
<protein>
    <submittedName>
        <fullName evidence="3">Efflux transporter outer membrane subunit</fullName>
    </submittedName>
</protein>
<comment type="subcellular location">
    <subcellularLocation>
        <location evidence="2">Cell membrane</location>
        <topology evidence="2">Lipid-anchor</topology>
    </subcellularLocation>
</comment>
<dbReference type="Gene3D" id="2.20.200.10">
    <property type="entry name" value="Outer membrane efflux proteins (OEP)"/>
    <property type="match status" value="1"/>
</dbReference>
<dbReference type="InterPro" id="IPR003423">
    <property type="entry name" value="OMP_efflux"/>
</dbReference>
<sequence length="418" mass="44321">MSIPLLLQATQDNLDLARARAMLRAARARHGLVEASRYPRLGVAASAARAHESANVPSTAQGQPGETDNLFQLGFDANWEIDLFGARQHERDASAADLGAVQDDTAAVRLSVLAEVARNYVQLRGIEAQIALARQSAMTADEAKTLAHSRLTAGIGTESELLAAKADLAAAQAAIEPLDATRKVTQHRLAVLTGSTPGEIERELEAGQAIATVPATLPGDLPSDLLQRRPDIRAAERRLAAATARTGAAQADWYPRFSLQGDIGLASAALGSLPNAASRTWSIGPSLSWPILRAGQITATVAVRDAEQQAALLAYRQAILMAMEEVEDALATYRHEQLQHARLLAAVVTARDRVALAQSNFDGGMSDFRSVLAVNQSLGEAQKALVHSDIALATEWIAIHKALGGDWCEGGKACVTSH</sequence>
<dbReference type="EMBL" id="WWCL01000007">
    <property type="protein sequence ID" value="MYN47647.1"/>
    <property type="molecule type" value="Genomic_DNA"/>
</dbReference>
<accession>A0A845I5B4</accession>
<dbReference type="RefSeq" id="WP_161037036.1">
    <property type="nucleotide sequence ID" value="NZ_WWCL01000007.1"/>
</dbReference>
<keyword evidence="2" id="KW-1134">Transmembrane beta strand</keyword>
<organism evidence="3 4">
    <name type="scientific">Duganella fentianensis</name>
    <dbReference type="NCBI Taxonomy" id="2692177"/>
    <lineage>
        <taxon>Bacteria</taxon>
        <taxon>Pseudomonadati</taxon>
        <taxon>Pseudomonadota</taxon>
        <taxon>Betaproteobacteria</taxon>
        <taxon>Burkholderiales</taxon>
        <taxon>Oxalobacteraceae</taxon>
        <taxon>Telluria group</taxon>
        <taxon>Duganella</taxon>
    </lineage>
</organism>
<keyword evidence="4" id="KW-1185">Reference proteome</keyword>
<dbReference type="GO" id="GO:0015562">
    <property type="term" value="F:efflux transmembrane transporter activity"/>
    <property type="evidence" value="ECO:0007669"/>
    <property type="project" value="InterPro"/>
</dbReference>
<proteinExistence type="inferred from homology"/>
<gene>
    <name evidence="3" type="ORF">GTP23_21640</name>
</gene>
<dbReference type="SUPFAM" id="SSF56954">
    <property type="entry name" value="Outer membrane efflux proteins (OEP)"/>
    <property type="match status" value="1"/>
</dbReference>
<evidence type="ECO:0000256" key="1">
    <source>
        <dbReference type="ARBA" id="ARBA00007613"/>
    </source>
</evidence>
<keyword evidence="2" id="KW-0449">Lipoprotein</keyword>
<keyword evidence="2" id="KW-0564">Palmitate</keyword>
<dbReference type="GO" id="GO:0005886">
    <property type="term" value="C:plasma membrane"/>
    <property type="evidence" value="ECO:0007669"/>
    <property type="project" value="UniProtKB-SubCell"/>
</dbReference>
<dbReference type="InterPro" id="IPR010131">
    <property type="entry name" value="MdtP/NodT-like"/>
</dbReference>
<keyword evidence="2" id="KW-0472">Membrane</keyword>
<comment type="caution">
    <text evidence="3">The sequence shown here is derived from an EMBL/GenBank/DDBJ whole genome shotgun (WGS) entry which is preliminary data.</text>
</comment>
<evidence type="ECO:0000313" key="3">
    <source>
        <dbReference type="EMBL" id="MYN47647.1"/>
    </source>
</evidence>
<dbReference type="Pfam" id="PF02321">
    <property type="entry name" value="OEP"/>
    <property type="match status" value="2"/>
</dbReference>